<comment type="caution">
    <text evidence="1">The sequence shown here is derived from an EMBL/GenBank/DDBJ whole genome shotgun (WGS) entry which is preliminary data.</text>
</comment>
<accession>A0A2S3ZUE1</accession>
<sequence length="124" mass="14052">MVALAARPDDYIEFPLETLHNVPLAWTEAHRLDLARTELWDRLIAAYQVHDPVAVLPVLESIVEAGLTVAEVRNYKMAVARLRKHRAIAAVAGRPEATAGLVASLRERNRNRPRLLRELDRVKF</sequence>
<proteinExistence type="predicted"/>
<organism evidence="1 2">
    <name type="scientific">Arthrobacter glacialis</name>
    <dbReference type="NCBI Taxonomy" id="1664"/>
    <lineage>
        <taxon>Bacteria</taxon>
        <taxon>Bacillati</taxon>
        <taxon>Actinomycetota</taxon>
        <taxon>Actinomycetes</taxon>
        <taxon>Micrococcales</taxon>
        <taxon>Micrococcaceae</taxon>
        <taxon>Arthrobacter</taxon>
    </lineage>
</organism>
<reference evidence="1 2" key="1">
    <citation type="submission" date="2018-01" db="EMBL/GenBank/DDBJ databases">
        <title>Arthrobacter sp. nov., from glaciers in China.</title>
        <authorList>
            <person name="Liu Q."/>
            <person name="Xin Y.-H."/>
        </authorList>
    </citation>
    <scope>NUCLEOTIDE SEQUENCE [LARGE SCALE GENOMIC DNA]</scope>
    <source>
        <strain evidence="1 2">HLT2-12-2</strain>
    </source>
</reference>
<name>A0A2S3ZUE1_ARTGL</name>
<dbReference type="EMBL" id="PPXC01000010">
    <property type="protein sequence ID" value="POH72881.1"/>
    <property type="molecule type" value="Genomic_DNA"/>
</dbReference>
<evidence type="ECO:0000313" key="1">
    <source>
        <dbReference type="EMBL" id="POH72881.1"/>
    </source>
</evidence>
<dbReference type="AlphaFoldDB" id="A0A2S3ZUE1"/>
<gene>
    <name evidence="1" type="ORF">CVS27_13510</name>
</gene>
<keyword evidence="2" id="KW-1185">Reference proteome</keyword>
<protein>
    <submittedName>
        <fullName evidence="1">Uncharacterized protein</fullName>
    </submittedName>
</protein>
<evidence type="ECO:0000313" key="2">
    <source>
        <dbReference type="Proteomes" id="UP000237061"/>
    </source>
</evidence>
<dbReference type="Proteomes" id="UP000237061">
    <property type="component" value="Unassembled WGS sequence"/>
</dbReference>